<comment type="caution">
    <text evidence="1">The sequence shown here is derived from an EMBL/GenBank/DDBJ whole genome shotgun (WGS) entry which is preliminary data.</text>
</comment>
<proteinExistence type="predicted"/>
<sequence>MLLIIGQITRRKSNNTVTHLVSDHFSAAGIRNNFHYSAKKNFIIEACMYEDRLSSDFKDKLDYIEPDSTTLGPEKSEGQYSTVMRPGLLWKMSPVVLRSTDNR</sequence>
<name>A0A4Y2B4T2_ARAVE</name>
<evidence type="ECO:0000313" key="1">
    <source>
        <dbReference type="EMBL" id="GBL86074.1"/>
    </source>
</evidence>
<keyword evidence="2" id="KW-1185">Reference proteome</keyword>
<reference evidence="1 2" key="1">
    <citation type="journal article" date="2019" name="Sci. Rep.">
        <title>Orb-weaving spider Araneus ventricosus genome elucidates the spidroin gene catalogue.</title>
        <authorList>
            <person name="Kono N."/>
            <person name="Nakamura H."/>
            <person name="Ohtoshi R."/>
            <person name="Moran D.A.P."/>
            <person name="Shinohara A."/>
            <person name="Yoshida Y."/>
            <person name="Fujiwara M."/>
            <person name="Mori M."/>
            <person name="Tomita M."/>
            <person name="Arakawa K."/>
        </authorList>
    </citation>
    <scope>NUCLEOTIDE SEQUENCE [LARGE SCALE GENOMIC DNA]</scope>
</reference>
<accession>A0A4Y2B4T2</accession>
<dbReference type="Proteomes" id="UP000499080">
    <property type="component" value="Unassembled WGS sequence"/>
</dbReference>
<dbReference type="AlphaFoldDB" id="A0A4Y2B4T2"/>
<gene>
    <name evidence="1" type="ORF">AVEN_89119_1</name>
</gene>
<evidence type="ECO:0000313" key="2">
    <source>
        <dbReference type="Proteomes" id="UP000499080"/>
    </source>
</evidence>
<dbReference type="EMBL" id="BGPR01000046">
    <property type="protein sequence ID" value="GBL86074.1"/>
    <property type="molecule type" value="Genomic_DNA"/>
</dbReference>
<protein>
    <submittedName>
        <fullName evidence="1">Uncharacterized protein</fullName>
    </submittedName>
</protein>
<organism evidence="1 2">
    <name type="scientific">Araneus ventricosus</name>
    <name type="common">Orbweaver spider</name>
    <name type="synonym">Epeira ventricosa</name>
    <dbReference type="NCBI Taxonomy" id="182803"/>
    <lineage>
        <taxon>Eukaryota</taxon>
        <taxon>Metazoa</taxon>
        <taxon>Ecdysozoa</taxon>
        <taxon>Arthropoda</taxon>
        <taxon>Chelicerata</taxon>
        <taxon>Arachnida</taxon>
        <taxon>Araneae</taxon>
        <taxon>Araneomorphae</taxon>
        <taxon>Entelegynae</taxon>
        <taxon>Araneoidea</taxon>
        <taxon>Araneidae</taxon>
        <taxon>Araneus</taxon>
    </lineage>
</organism>